<proteinExistence type="inferred from homology"/>
<dbReference type="Pfam" id="PF00735">
    <property type="entry name" value="Septin"/>
    <property type="match status" value="1"/>
</dbReference>
<keyword evidence="5" id="KW-1185">Reference proteome</keyword>
<dbReference type="PANTHER" id="PTHR32046:SF14">
    <property type="match status" value="1"/>
</dbReference>
<comment type="caution">
    <text evidence="4">The sequence shown here is derived from an EMBL/GenBank/DDBJ whole genome shotgun (WGS) entry which is preliminary data.</text>
</comment>
<dbReference type="FunFam" id="3.40.50.300:FF:002049">
    <property type="entry name" value="Si:ch73-170d6.2"/>
    <property type="match status" value="1"/>
</dbReference>
<keyword evidence="1" id="KW-0547">Nucleotide-binding</keyword>
<keyword evidence="1" id="KW-0342">GTP-binding</keyword>
<dbReference type="EMBL" id="JANPWB010000002">
    <property type="protein sequence ID" value="KAJ1211806.1"/>
    <property type="molecule type" value="Genomic_DNA"/>
</dbReference>
<organism evidence="4 5">
    <name type="scientific">Pleurodeles waltl</name>
    <name type="common">Iberian ribbed newt</name>
    <dbReference type="NCBI Taxonomy" id="8319"/>
    <lineage>
        <taxon>Eukaryota</taxon>
        <taxon>Metazoa</taxon>
        <taxon>Chordata</taxon>
        <taxon>Craniata</taxon>
        <taxon>Vertebrata</taxon>
        <taxon>Euteleostomi</taxon>
        <taxon>Amphibia</taxon>
        <taxon>Batrachia</taxon>
        <taxon>Caudata</taxon>
        <taxon>Salamandroidea</taxon>
        <taxon>Salamandridae</taxon>
        <taxon>Pleurodelinae</taxon>
        <taxon>Pleurodeles</taxon>
    </lineage>
</organism>
<protein>
    <recommendedName>
        <fullName evidence="3">Septin-type G domain-containing protein</fullName>
    </recommendedName>
</protein>
<dbReference type="InterPro" id="IPR027417">
    <property type="entry name" value="P-loop_NTPase"/>
</dbReference>
<keyword evidence="2" id="KW-0175">Coiled coil</keyword>
<sequence>MSIRLSEKGPPVRASQGRRYKAALWALSGDSTAETEIAGRGQEEKQKQIGDPFKAFASFAVDPCSFGSSCPAVCIVAFFSGISFVIAVSVQTSYKKMGKRKGKINRQSCESRGHGCADAFLADHKLSSADAFLKKSIQIEKEKSKPSIHKLLLRKRKIDKNGYRQMCTFGPWKPTYNDKVIMLLGATGSGKTTLINGMTNYILGVKWEDDFRFKLIDEETNRSQAESQTSSITSYHLIHQEGFQVPHSLTIIDTPGFGETRGIDRDRFLVEQIREFFSTPGGVDHLDAVCFVVQSSLARLTPSQRYIFDSILSIFGKDVADNILVLVTFADGQKPPVLEAIRVAEMPCPMDSGTPVHFKFNNSALFAYNGCDESTEDTEEDENFDKMFWKMGVNSLKNFFTALKKLETKSLRLTKEVLEERKQLEVVVEGLQPQIRAGLTKQEEIRNTKAVLEQNRDKMKANENFEYEVPKTVAKKKEVTNFITNCQKCHHTCHYPCQIPDDSKKYGCRAMDGNKTCRICPGHCIWSVHFNQKYKWIYEIEIETGTYQELKDNYEKARGEVMTAEGIFQQLNEELACVEEKVVDLIDELLRCLQRLEEIALKPNPLSTPEYIDLLILSEKEEAKPGYMERIQSLMAIKEGAVLITKVSKREELMPTDQAPLSSEKNTTRGFFRYFDVRSWFTYK</sequence>
<evidence type="ECO:0000256" key="1">
    <source>
        <dbReference type="RuleBase" id="RU004560"/>
    </source>
</evidence>
<dbReference type="PANTHER" id="PTHR32046">
    <property type="entry name" value="G DOMAIN-CONTAINING PROTEIN"/>
    <property type="match status" value="1"/>
</dbReference>
<dbReference type="InterPro" id="IPR030379">
    <property type="entry name" value="G_SEPTIN_dom"/>
</dbReference>
<evidence type="ECO:0000259" key="3">
    <source>
        <dbReference type="Pfam" id="PF00735"/>
    </source>
</evidence>
<dbReference type="CDD" id="cd00882">
    <property type="entry name" value="Ras_like_GTPase"/>
    <property type="match status" value="1"/>
</dbReference>
<accession>A0AAV7WFM8</accession>
<feature type="coiled-coil region" evidence="2">
    <location>
        <begin position="540"/>
        <end position="588"/>
    </location>
</feature>
<evidence type="ECO:0000313" key="5">
    <source>
        <dbReference type="Proteomes" id="UP001066276"/>
    </source>
</evidence>
<evidence type="ECO:0000256" key="2">
    <source>
        <dbReference type="SAM" id="Coils"/>
    </source>
</evidence>
<dbReference type="GO" id="GO:0005525">
    <property type="term" value="F:GTP binding"/>
    <property type="evidence" value="ECO:0007669"/>
    <property type="project" value="UniProtKB-KW"/>
</dbReference>
<reference evidence="4" key="1">
    <citation type="journal article" date="2022" name="bioRxiv">
        <title>Sequencing and chromosome-scale assembly of the giantPleurodeles waltlgenome.</title>
        <authorList>
            <person name="Brown T."/>
            <person name="Elewa A."/>
            <person name="Iarovenko S."/>
            <person name="Subramanian E."/>
            <person name="Araus A.J."/>
            <person name="Petzold A."/>
            <person name="Susuki M."/>
            <person name="Suzuki K.-i.T."/>
            <person name="Hayashi T."/>
            <person name="Toyoda A."/>
            <person name="Oliveira C."/>
            <person name="Osipova E."/>
            <person name="Leigh N.D."/>
            <person name="Simon A."/>
            <person name="Yun M.H."/>
        </authorList>
    </citation>
    <scope>NUCLEOTIDE SEQUENCE</scope>
    <source>
        <strain evidence="4">20211129_DDA</strain>
        <tissue evidence="4">Liver</tissue>
    </source>
</reference>
<gene>
    <name evidence="4" type="ORF">NDU88_007154</name>
</gene>
<dbReference type="AlphaFoldDB" id="A0AAV7WFM8"/>
<feature type="domain" description="Septin-type G" evidence="3">
    <location>
        <begin position="181"/>
        <end position="260"/>
    </location>
</feature>
<dbReference type="Proteomes" id="UP001066276">
    <property type="component" value="Chromosome 1_2"/>
</dbReference>
<name>A0AAV7WFM8_PLEWA</name>
<feature type="coiled-coil region" evidence="2">
    <location>
        <begin position="403"/>
        <end position="462"/>
    </location>
</feature>
<dbReference type="Gene3D" id="3.40.50.300">
    <property type="entry name" value="P-loop containing nucleotide triphosphate hydrolases"/>
    <property type="match status" value="1"/>
</dbReference>
<dbReference type="SUPFAM" id="SSF52540">
    <property type="entry name" value="P-loop containing nucleoside triphosphate hydrolases"/>
    <property type="match status" value="1"/>
</dbReference>
<comment type="similarity">
    <text evidence="1">Belongs to the TRAFAC class TrmE-Era-EngA-EngB-Septin-like GTPase superfamily. Septin GTPase family.</text>
</comment>
<evidence type="ECO:0000313" key="4">
    <source>
        <dbReference type="EMBL" id="KAJ1211806.1"/>
    </source>
</evidence>